<dbReference type="GO" id="GO:0052651">
    <property type="term" value="P:monoacylglycerol catabolic process"/>
    <property type="evidence" value="ECO:0007669"/>
    <property type="project" value="TreeGrafter"/>
</dbReference>
<dbReference type="Gene3D" id="3.40.50.1820">
    <property type="entry name" value="alpha/beta hydrolase"/>
    <property type="match status" value="1"/>
</dbReference>
<reference evidence="4" key="1">
    <citation type="submission" date="2023-01" db="EMBL/GenBank/DDBJ databases">
        <title>Genome assembly of the deep-sea coral Lophelia pertusa.</title>
        <authorList>
            <person name="Herrera S."/>
            <person name="Cordes E."/>
        </authorList>
    </citation>
    <scope>NUCLEOTIDE SEQUENCE</scope>
    <source>
        <strain evidence="4">USNM1676648</strain>
        <tissue evidence="4">Polyp</tissue>
    </source>
</reference>
<dbReference type="InterPro" id="IPR029058">
    <property type="entry name" value="AB_hydrolase_fold"/>
</dbReference>
<sequence length="364" mass="40712">MSEGVKRRTKRTSDNQSHEGKEPKDGFNKKDQQRSLVSSLLLGILSLIWFLVKIVLGTILLLYITCVIIMYSSPAARELLIYLHPMRNPFENLSDPSSFGLSDNTVNFYISGAAGKLGAWNVPGQHVAKIQDPKADKHSHLKDGSPIFLYFHGNAYTRGTGHRTGLYKLLSSMGYHVITIDYRGYGDSEGKPSENGLIQDGMSAWRWVRSQSPEAPLYIWGHSLGSGVAGGVAKALCDEGSPPSGIILEAPFNNVWEGAVKHPISVPFRFLPYFNETVLDEVKEVFRTDKRLADVYCPILILHDRDDEIISFELGKKLYESAKISRRPDADPIKFVELNGHHGHKMIYQSEKLPGIVRDFIKAK</sequence>
<dbReference type="EC" id="3.1.1.23" evidence="4"/>
<keyword evidence="2" id="KW-1133">Transmembrane helix</keyword>
<evidence type="ECO:0000313" key="5">
    <source>
        <dbReference type="Proteomes" id="UP001163046"/>
    </source>
</evidence>
<dbReference type="Pfam" id="PF12146">
    <property type="entry name" value="Hydrolase_4"/>
    <property type="match status" value="1"/>
</dbReference>
<dbReference type="PANTHER" id="PTHR12277:SF194">
    <property type="entry name" value="FI04476P"/>
    <property type="match status" value="1"/>
</dbReference>
<feature type="transmembrane region" description="Helical" evidence="2">
    <location>
        <begin position="40"/>
        <end position="71"/>
    </location>
</feature>
<dbReference type="EMBL" id="MU827325">
    <property type="protein sequence ID" value="KAJ7356075.1"/>
    <property type="molecule type" value="Genomic_DNA"/>
</dbReference>
<dbReference type="OrthoDB" id="10249433at2759"/>
<feature type="region of interest" description="Disordered" evidence="1">
    <location>
        <begin position="1"/>
        <end position="30"/>
    </location>
</feature>
<dbReference type="GO" id="GO:0004622">
    <property type="term" value="F:phosphatidylcholine lysophospholipase activity"/>
    <property type="evidence" value="ECO:0007669"/>
    <property type="project" value="TreeGrafter"/>
</dbReference>
<dbReference type="InterPro" id="IPR022742">
    <property type="entry name" value="Hydrolase_4"/>
</dbReference>
<keyword evidence="2" id="KW-0812">Transmembrane</keyword>
<organism evidence="4 5">
    <name type="scientific">Desmophyllum pertusum</name>
    <dbReference type="NCBI Taxonomy" id="174260"/>
    <lineage>
        <taxon>Eukaryota</taxon>
        <taxon>Metazoa</taxon>
        <taxon>Cnidaria</taxon>
        <taxon>Anthozoa</taxon>
        <taxon>Hexacorallia</taxon>
        <taxon>Scleractinia</taxon>
        <taxon>Caryophylliina</taxon>
        <taxon>Caryophylliidae</taxon>
        <taxon>Desmophyllum</taxon>
    </lineage>
</organism>
<accession>A0A9X0CII8</accession>
<keyword evidence="5" id="KW-1185">Reference proteome</keyword>
<evidence type="ECO:0000256" key="2">
    <source>
        <dbReference type="SAM" id="Phobius"/>
    </source>
</evidence>
<dbReference type="AlphaFoldDB" id="A0A9X0CII8"/>
<dbReference type="Proteomes" id="UP001163046">
    <property type="component" value="Unassembled WGS sequence"/>
</dbReference>
<dbReference type="PANTHER" id="PTHR12277">
    <property type="entry name" value="ALPHA/BETA HYDROLASE DOMAIN-CONTAINING PROTEIN"/>
    <property type="match status" value="1"/>
</dbReference>
<evidence type="ECO:0000259" key="3">
    <source>
        <dbReference type="Pfam" id="PF12146"/>
    </source>
</evidence>
<name>A0A9X0CII8_9CNID</name>
<keyword evidence="4" id="KW-0378">Hydrolase</keyword>
<protein>
    <submittedName>
        <fullName evidence="4">Protein abhd12b</fullName>
        <ecNumber evidence="4">3.1.1.23</ecNumber>
    </submittedName>
</protein>
<dbReference type="GO" id="GO:0006660">
    <property type="term" value="P:phosphatidylserine catabolic process"/>
    <property type="evidence" value="ECO:0007669"/>
    <property type="project" value="TreeGrafter"/>
</dbReference>
<dbReference type="GO" id="GO:0005789">
    <property type="term" value="C:endoplasmic reticulum membrane"/>
    <property type="evidence" value="ECO:0007669"/>
    <property type="project" value="TreeGrafter"/>
</dbReference>
<comment type="caution">
    <text evidence="4">The sequence shown here is derived from an EMBL/GenBank/DDBJ whole genome shotgun (WGS) entry which is preliminary data.</text>
</comment>
<gene>
    <name evidence="4" type="primary">ABHD12B</name>
    <name evidence="4" type="ORF">OS493_027001</name>
</gene>
<dbReference type="GO" id="GO:0047372">
    <property type="term" value="F:monoacylglycerol lipase activity"/>
    <property type="evidence" value="ECO:0007669"/>
    <property type="project" value="UniProtKB-EC"/>
</dbReference>
<dbReference type="SUPFAM" id="SSF53474">
    <property type="entry name" value="alpha/beta-Hydrolases"/>
    <property type="match status" value="1"/>
</dbReference>
<evidence type="ECO:0000313" key="4">
    <source>
        <dbReference type="EMBL" id="KAJ7356075.1"/>
    </source>
</evidence>
<proteinExistence type="predicted"/>
<keyword evidence="2" id="KW-0472">Membrane</keyword>
<feature type="domain" description="Serine aminopeptidase S33" evidence="3">
    <location>
        <begin position="151"/>
        <end position="258"/>
    </location>
</feature>
<evidence type="ECO:0000256" key="1">
    <source>
        <dbReference type="SAM" id="MobiDB-lite"/>
    </source>
</evidence>